<dbReference type="Proteomes" id="UP001226084">
    <property type="component" value="Unassembled WGS sequence"/>
</dbReference>
<sequence length="536" mass="58838">MSQSIANLLASVGVVDALRRVQEPVSVAIWDERARTLTLARDRMGQSDLYFMRTRFGLAFSSELKTLRQESDGCLEVAPRAVAQLFRHGYIPAPLTAYRGIYKLPAGALRVFHLPDVPEHDAACDAAGPFEPYWALRQEAEAQIASRGRATLSGSVERVVASLERAVCASRAGATATLLSGGVDSSLIAALLQRRSAEAVETISVGFDVSGHDESEWAADVARLLGTRHTRLLMDDANAIRLVETMPRVFCEPYADSSAIPTLLAAEAAGASCSTILTGDGGDELFFGHGSYVKALRNHGLVRHLPGPLRSACRAYASRAPERARLGGIPALIAEATSGSLAETYLARVSRWRDPSRALKAATEPPHPFLDTTLHPAGHPGELLLYLDQTNELSEGLMSKSDRAFGAFGVQARSPFLDHEVLCAAWGTPFEHKLHRGETKAVLKRALERFLPEHHTRRPKQGFGAPVARWLNGPLRDWAEELLDPLAMRNRGILDERVVWALWKSFLGGNRKYHTHLWPVLMFQAWDREWNGKDGL</sequence>
<feature type="domain" description="Glutamine amidotransferase type-2" evidence="9">
    <location>
        <begin position="6"/>
        <end position="68"/>
    </location>
</feature>
<keyword evidence="10" id="KW-0436">Ligase</keyword>
<evidence type="ECO:0000259" key="8">
    <source>
        <dbReference type="Pfam" id="PF00733"/>
    </source>
</evidence>
<dbReference type="InterPro" id="IPR001962">
    <property type="entry name" value="Asn_synthase"/>
</dbReference>
<evidence type="ECO:0000256" key="6">
    <source>
        <dbReference type="ARBA" id="ARBA00048741"/>
    </source>
</evidence>
<dbReference type="Pfam" id="PF00733">
    <property type="entry name" value="Asn_synthase"/>
    <property type="match status" value="1"/>
</dbReference>
<proteinExistence type="inferred from homology"/>
<dbReference type="InterPro" id="IPR051786">
    <property type="entry name" value="ASN_synthetase/amidase"/>
</dbReference>
<evidence type="ECO:0000313" key="11">
    <source>
        <dbReference type="Proteomes" id="UP001226084"/>
    </source>
</evidence>
<dbReference type="InterPro" id="IPR029055">
    <property type="entry name" value="Ntn_hydrolases_N"/>
</dbReference>
<comment type="catalytic activity">
    <reaction evidence="6">
        <text>L-aspartate + L-glutamine + ATP + H2O = L-asparagine + L-glutamate + AMP + diphosphate + H(+)</text>
        <dbReference type="Rhea" id="RHEA:12228"/>
        <dbReference type="ChEBI" id="CHEBI:15377"/>
        <dbReference type="ChEBI" id="CHEBI:15378"/>
        <dbReference type="ChEBI" id="CHEBI:29985"/>
        <dbReference type="ChEBI" id="CHEBI:29991"/>
        <dbReference type="ChEBI" id="CHEBI:30616"/>
        <dbReference type="ChEBI" id="CHEBI:33019"/>
        <dbReference type="ChEBI" id="CHEBI:58048"/>
        <dbReference type="ChEBI" id="CHEBI:58359"/>
        <dbReference type="ChEBI" id="CHEBI:456215"/>
        <dbReference type="EC" id="6.3.5.4"/>
    </reaction>
</comment>
<feature type="site" description="Important for beta-aspartyl-AMP intermediate formation" evidence="7">
    <location>
        <position position="280"/>
    </location>
</feature>
<evidence type="ECO:0000259" key="9">
    <source>
        <dbReference type="Pfam" id="PF13537"/>
    </source>
</evidence>
<dbReference type="Gene3D" id="3.60.20.10">
    <property type="entry name" value="Glutamine Phosphoribosylpyrophosphate, subunit 1, domain 1"/>
    <property type="match status" value="1"/>
</dbReference>
<dbReference type="GO" id="GO:0006529">
    <property type="term" value="P:asparagine biosynthetic process"/>
    <property type="evidence" value="ECO:0007669"/>
    <property type="project" value="InterPro"/>
</dbReference>
<dbReference type="EMBL" id="JAUTAS010000001">
    <property type="protein sequence ID" value="MDQ1107032.1"/>
    <property type="molecule type" value="Genomic_DNA"/>
</dbReference>
<evidence type="ECO:0000256" key="7">
    <source>
        <dbReference type="PIRSR" id="PIRSR001589-3"/>
    </source>
</evidence>
<gene>
    <name evidence="10" type="ORF">QE424_000191</name>
</gene>
<dbReference type="EC" id="6.3.5.4" evidence="3"/>
<name>A0AAP5AFJ9_9GAMM</name>
<evidence type="ECO:0000313" key="10">
    <source>
        <dbReference type="EMBL" id="MDQ1107032.1"/>
    </source>
</evidence>
<dbReference type="PIRSF" id="PIRSF001589">
    <property type="entry name" value="Asn_synthetase_glu-h"/>
    <property type="match status" value="1"/>
</dbReference>
<dbReference type="Gene3D" id="3.40.50.620">
    <property type="entry name" value="HUPs"/>
    <property type="match status" value="1"/>
</dbReference>
<dbReference type="RefSeq" id="WP_307105726.1">
    <property type="nucleotide sequence ID" value="NZ_JAUTAS010000001.1"/>
</dbReference>
<dbReference type="InterPro" id="IPR014729">
    <property type="entry name" value="Rossmann-like_a/b/a_fold"/>
</dbReference>
<dbReference type="CDD" id="cd01991">
    <property type="entry name" value="Asn_synthase_B_C"/>
    <property type="match status" value="1"/>
</dbReference>
<feature type="domain" description="Asparagine synthetase" evidence="8">
    <location>
        <begin position="175"/>
        <end position="528"/>
    </location>
</feature>
<dbReference type="SUPFAM" id="SSF52402">
    <property type="entry name" value="Adenine nucleotide alpha hydrolases-like"/>
    <property type="match status" value="1"/>
</dbReference>
<dbReference type="PANTHER" id="PTHR43284:SF1">
    <property type="entry name" value="ASPARAGINE SYNTHETASE"/>
    <property type="match status" value="1"/>
</dbReference>
<comment type="pathway">
    <text evidence="1">Amino-acid biosynthesis; L-asparagine biosynthesis; L-asparagine from L-aspartate (L-Gln route): step 1/1.</text>
</comment>
<comment type="similarity">
    <text evidence="2">Belongs to the asparagine synthetase family.</text>
</comment>
<evidence type="ECO:0000256" key="5">
    <source>
        <dbReference type="ARBA" id="ARBA00022840"/>
    </source>
</evidence>
<organism evidence="10 11">
    <name type="scientific">Stenotrophomonas rhizophila</name>
    <dbReference type="NCBI Taxonomy" id="216778"/>
    <lineage>
        <taxon>Bacteria</taxon>
        <taxon>Pseudomonadati</taxon>
        <taxon>Pseudomonadota</taxon>
        <taxon>Gammaproteobacteria</taxon>
        <taxon>Lysobacterales</taxon>
        <taxon>Lysobacteraceae</taxon>
        <taxon>Stenotrophomonas</taxon>
    </lineage>
</organism>
<protein>
    <recommendedName>
        <fullName evidence="3">asparagine synthase (glutamine-hydrolyzing)</fullName>
        <ecNumber evidence="3">6.3.5.4</ecNumber>
    </recommendedName>
</protein>
<dbReference type="Pfam" id="PF13537">
    <property type="entry name" value="GATase_7"/>
    <property type="match status" value="1"/>
</dbReference>
<evidence type="ECO:0000256" key="2">
    <source>
        <dbReference type="ARBA" id="ARBA00005752"/>
    </source>
</evidence>
<evidence type="ECO:0000256" key="4">
    <source>
        <dbReference type="ARBA" id="ARBA00022741"/>
    </source>
</evidence>
<dbReference type="GO" id="GO:0005829">
    <property type="term" value="C:cytosol"/>
    <property type="evidence" value="ECO:0007669"/>
    <property type="project" value="TreeGrafter"/>
</dbReference>
<comment type="caution">
    <text evidence="10">The sequence shown here is derived from an EMBL/GenBank/DDBJ whole genome shotgun (WGS) entry which is preliminary data.</text>
</comment>
<evidence type="ECO:0000256" key="1">
    <source>
        <dbReference type="ARBA" id="ARBA00005187"/>
    </source>
</evidence>
<dbReference type="GO" id="GO:0004066">
    <property type="term" value="F:asparagine synthase (glutamine-hydrolyzing) activity"/>
    <property type="evidence" value="ECO:0007669"/>
    <property type="project" value="UniProtKB-EC"/>
</dbReference>
<dbReference type="GO" id="GO:0005524">
    <property type="term" value="F:ATP binding"/>
    <property type="evidence" value="ECO:0007669"/>
    <property type="project" value="UniProtKB-KW"/>
</dbReference>
<dbReference type="SUPFAM" id="SSF56235">
    <property type="entry name" value="N-terminal nucleophile aminohydrolases (Ntn hydrolases)"/>
    <property type="match status" value="1"/>
</dbReference>
<reference evidence="10" key="1">
    <citation type="submission" date="2023-07" db="EMBL/GenBank/DDBJ databases">
        <title>Functional and genomic diversity of the sorghum phyllosphere microbiome.</title>
        <authorList>
            <person name="Shade A."/>
        </authorList>
    </citation>
    <scope>NUCLEOTIDE SEQUENCE</scope>
    <source>
        <strain evidence="10">SORGH_AS_0457</strain>
    </source>
</reference>
<dbReference type="InterPro" id="IPR006426">
    <property type="entry name" value="Asn_synth_AEB"/>
</dbReference>
<keyword evidence="5" id="KW-0067">ATP-binding</keyword>
<dbReference type="InterPro" id="IPR017932">
    <property type="entry name" value="GATase_2_dom"/>
</dbReference>
<keyword evidence="4" id="KW-0547">Nucleotide-binding</keyword>
<dbReference type="PANTHER" id="PTHR43284">
    <property type="entry name" value="ASPARAGINE SYNTHETASE (GLUTAMINE-HYDROLYZING)"/>
    <property type="match status" value="1"/>
</dbReference>
<evidence type="ECO:0000256" key="3">
    <source>
        <dbReference type="ARBA" id="ARBA00012737"/>
    </source>
</evidence>
<accession>A0AAP5AFJ9</accession>
<dbReference type="AlphaFoldDB" id="A0AAP5AFJ9"/>